<dbReference type="SUPFAM" id="SSF55073">
    <property type="entry name" value="Nucleotide cyclase"/>
    <property type="match status" value="1"/>
</dbReference>
<dbReference type="CDD" id="cd01949">
    <property type="entry name" value="GGDEF"/>
    <property type="match status" value="1"/>
</dbReference>
<feature type="domain" description="HAMP" evidence="3">
    <location>
        <begin position="248"/>
        <end position="299"/>
    </location>
</feature>
<keyword evidence="1" id="KW-1133">Transmembrane helix</keyword>
<gene>
    <name evidence="5" type="ORF">QF205_13030</name>
</gene>
<feature type="domain" description="GGDEF" evidence="4">
    <location>
        <begin position="487"/>
        <end position="620"/>
    </location>
</feature>
<dbReference type="InterPro" id="IPR001633">
    <property type="entry name" value="EAL_dom"/>
</dbReference>
<dbReference type="CDD" id="cd01948">
    <property type="entry name" value="EAL"/>
    <property type="match status" value="1"/>
</dbReference>
<dbReference type="PROSITE" id="PS50883">
    <property type="entry name" value="EAL"/>
    <property type="match status" value="1"/>
</dbReference>
<dbReference type="SMART" id="SM00052">
    <property type="entry name" value="EAL"/>
    <property type="match status" value="1"/>
</dbReference>
<dbReference type="SMART" id="SM00267">
    <property type="entry name" value="GGDEF"/>
    <property type="match status" value="1"/>
</dbReference>
<keyword evidence="6" id="KW-1185">Reference proteome</keyword>
<dbReference type="InterPro" id="IPR043128">
    <property type="entry name" value="Rev_trsase/Diguanyl_cyclase"/>
</dbReference>
<reference evidence="5" key="2">
    <citation type="submission" date="2023-04" db="EMBL/GenBank/DDBJ databases">
        <authorList>
            <person name="Sun J.-Q."/>
        </authorList>
    </citation>
    <scope>NUCLEOTIDE SEQUENCE</scope>
    <source>
        <strain evidence="5">CC-YY355</strain>
    </source>
</reference>
<accession>A0ABT6MU71</accession>
<evidence type="ECO:0000259" key="3">
    <source>
        <dbReference type="PROSITE" id="PS50885"/>
    </source>
</evidence>
<dbReference type="RefSeq" id="WP_280943192.1">
    <property type="nucleotide sequence ID" value="NZ_JARYGX010000023.1"/>
</dbReference>
<dbReference type="InterPro" id="IPR000160">
    <property type="entry name" value="GGDEF_dom"/>
</dbReference>
<dbReference type="PROSITE" id="PS50885">
    <property type="entry name" value="HAMP"/>
    <property type="match status" value="1"/>
</dbReference>
<dbReference type="PANTHER" id="PTHR44757">
    <property type="entry name" value="DIGUANYLATE CYCLASE DGCP"/>
    <property type="match status" value="1"/>
</dbReference>
<dbReference type="Gene3D" id="3.20.20.450">
    <property type="entry name" value="EAL domain"/>
    <property type="match status" value="1"/>
</dbReference>
<feature type="domain" description="EAL" evidence="2">
    <location>
        <begin position="629"/>
        <end position="884"/>
    </location>
</feature>
<dbReference type="PANTHER" id="PTHR44757:SF2">
    <property type="entry name" value="BIOFILM ARCHITECTURE MAINTENANCE PROTEIN MBAA"/>
    <property type="match status" value="1"/>
</dbReference>
<dbReference type="InterPro" id="IPR029787">
    <property type="entry name" value="Nucleotide_cyclase"/>
</dbReference>
<dbReference type="Proteomes" id="UP001160550">
    <property type="component" value="Unassembled WGS sequence"/>
</dbReference>
<protein>
    <submittedName>
        <fullName evidence="5">EAL domain-containing protein</fullName>
    </submittedName>
</protein>
<dbReference type="EMBL" id="JARYGX010000023">
    <property type="protein sequence ID" value="MDH7453984.1"/>
    <property type="molecule type" value="Genomic_DNA"/>
</dbReference>
<comment type="caution">
    <text evidence="5">The sequence shown here is derived from an EMBL/GenBank/DDBJ whole genome shotgun (WGS) entry which is preliminary data.</text>
</comment>
<feature type="transmembrane region" description="Helical" evidence="1">
    <location>
        <begin position="20"/>
        <end position="40"/>
    </location>
</feature>
<proteinExistence type="predicted"/>
<dbReference type="CDD" id="cd06225">
    <property type="entry name" value="HAMP"/>
    <property type="match status" value="1"/>
</dbReference>
<dbReference type="SUPFAM" id="SSF141868">
    <property type="entry name" value="EAL domain-like"/>
    <property type="match status" value="1"/>
</dbReference>
<keyword evidence="1" id="KW-0472">Membrane</keyword>
<evidence type="ECO:0000259" key="4">
    <source>
        <dbReference type="PROSITE" id="PS50887"/>
    </source>
</evidence>
<dbReference type="PROSITE" id="PS50887">
    <property type="entry name" value="GGDEF"/>
    <property type="match status" value="1"/>
</dbReference>
<organism evidence="5 6">
    <name type="scientific">Luteimonas composti</name>
    <dbReference type="NCBI Taxonomy" id="398257"/>
    <lineage>
        <taxon>Bacteria</taxon>
        <taxon>Pseudomonadati</taxon>
        <taxon>Pseudomonadota</taxon>
        <taxon>Gammaproteobacteria</taxon>
        <taxon>Lysobacterales</taxon>
        <taxon>Lysobacteraceae</taxon>
        <taxon>Luteimonas</taxon>
    </lineage>
</organism>
<reference evidence="5" key="1">
    <citation type="journal article" date="2007" name="Int. J. Syst. Evol. Microbiol.">
        <title>Luteimonas composti sp. nov., a moderately thermophilic bacterium isolated from food waste.</title>
        <authorList>
            <person name="Young C.C."/>
            <person name="Kampfer P."/>
            <person name="Chen W.M."/>
            <person name="Yen W.S."/>
            <person name="Arun A.B."/>
            <person name="Lai W.A."/>
            <person name="Shen F.T."/>
            <person name="Rekha P.D."/>
            <person name="Lin K.Y."/>
            <person name="Chou J.H."/>
        </authorList>
    </citation>
    <scope>NUCLEOTIDE SEQUENCE</scope>
    <source>
        <strain evidence="5">CC-YY355</strain>
    </source>
</reference>
<keyword evidence="1" id="KW-0812">Transmembrane</keyword>
<dbReference type="Gene3D" id="6.10.340.10">
    <property type="match status" value="1"/>
</dbReference>
<dbReference type="Pfam" id="PF00672">
    <property type="entry name" value="HAMP"/>
    <property type="match status" value="1"/>
</dbReference>
<name>A0ABT6MU71_9GAMM</name>
<dbReference type="InterPro" id="IPR003660">
    <property type="entry name" value="HAMP_dom"/>
</dbReference>
<evidence type="ECO:0000256" key="1">
    <source>
        <dbReference type="SAM" id="Phobius"/>
    </source>
</evidence>
<dbReference type="Pfam" id="PF00990">
    <property type="entry name" value="GGDEF"/>
    <property type="match status" value="1"/>
</dbReference>
<sequence length="887" mass="94528">MPDSLRFPTAILRSRFGRRLFVMFCIAALLPTAIVFWMTYRAATDDARQARHAALREGGKNYALGVYDRLHLADRVLAAIAADDLQGAAGDRLLSVYFSDLAVAPTPVANADAGEAGPEGAGVTLLAPSRPGQAPALRRIVAGQVVTATLDPYFLWGDPTELGQDMRICMYAGRVRLYCGGHPGTEPGDRLVVAHWPLFLKARFGAGPWTVVAVAGPAKALVHYRDVLVPATIAVLLFAVLLSSVQIRRVLVPLSDLLRRIQRFEGSQGRLDRRRGEDEFDLLSRTFGRMQQRIGRQMDTLRILSDIDRLTARGAPLQDLLQQVALGVRQLSGCRTVCVVVAPAGPAPERALYVLSSGARELRRQDAAGCGPALPAGGWLGVEALHGGMGQACCADGAGHAFVLQAEGRSGHVQVVLGFDAVPEDAEGPLVQAAKVVESVPVALALEEGRRQLVFQAEHDPLTRLPNRAATLEAVEAAIARAAREGTGFAVTFLDLDRFKAINDALGHGVGDALLVAVADRIRANLAPGELVGRFGGDEFCMLLPDAATQALAERAVQRIANALLPPVHAAGREFAQRFSAGIALYPAHGADASTLIRNADVAMYHGKRAGGRALRVFAPAMNDAAHFRLQLEQDLRRAVAEGAIDVHYQPRVDSRDGRIVGAEALARWTRPGSGPVPAQEFIALAEDAGLIDELGEQVMRKACRQLAEWAAAGVAIPSVAVNVSSHQLRSWKLAGTLRAAIADAGIAPSQLEIEITESMLVHDREGGESQLQRIGELGVGIAIDDFGTGYSSLSYLVSLPFDTLKIDRAFVLDLGDGATPAAAIVRAVVGLARELGKDVVAEGVEAMEDVRLLAAMGCHTIQGYAFHRPMPADELTAILRQAPRGA</sequence>
<dbReference type="InterPro" id="IPR035919">
    <property type="entry name" value="EAL_sf"/>
</dbReference>
<dbReference type="Gene3D" id="3.30.70.270">
    <property type="match status" value="1"/>
</dbReference>
<evidence type="ECO:0000313" key="5">
    <source>
        <dbReference type="EMBL" id="MDH7453984.1"/>
    </source>
</evidence>
<evidence type="ECO:0000313" key="6">
    <source>
        <dbReference type="Proteomes" id="UP001160550"/>
    </source>
</evidence>
<dbReference type="Pfam" id="PF00563">
    <property type="entry name" value="EAL"/>
    <property type="match status" value="1"/>
</dbReference>
<dbReference type="InterPro" id="IPR052155">
    <property type="entry name" value="Biofilm_reg_signaling"/>
</dbReference>
<evidence type="ECO:0000259" key="2">
    <source>
        <dbReference type="PROSITE" id="PS50883"/>
    </source>
</evidence>
<dbReference type="NCBIfam" id="TIGR00254">
    <property type="entry name" value="GGDEF"/>
    <property type="match status" value="1"/>
</dbReference>